<feature type="transmembrane region" description="Helical" evidence="2">
    <location>
        <begin position="12"/>
        <end position="31"/>
    </location>
</feature>
<keyword evidence="1" id="KW-0802">TPR repeat</keyword>
<feature type="domain" description="CHAT" evidence="3">
    <location>
        <begin position="631"/>
        <end position="912"/>
    </location>
</feature>
<keyword evidence="2" id="KW-0472">Membrane</keyword>
<dbReference type="Pfam" id="PF13424">
    <property type="entry name" value="TPR_12"/>
    <property type="match status" value="1"/>
</dbReference>
<dbReference type="SUPFAM" id="SSF48452">
    <property type="entry name" value="TPR-like"/>
    <property type="match status" value="3"/>
</dbReference>
<dbReference type="Gene3D" id="1.25.40.10">
    <property type="entry name" value="Tetratricopeptide repeat domain"/>
    <property type="match status" value="3"/>
</dbReference>
<feature type="repeat" description="TPR" evidence="1">
    <location>
        <begin position="186"/>
        <end position="219"/>
    </location>
</feature>
<protein>
    <submittedName>
        <fullName evidence="4">CHAT domain-containing protein</fullName>
    </submittedName>
</protein>
<name>A0ABV4XUL3_9CYAN</name>
<reference evidence="4 5" key="1">
    <citation type="submission" date="2024-09" db="EMBL/GenBank/DDBJ databases">
        <title>Floridaenema gen nov. (Aerosakkonemataceae, Aerosakkonematales ord. nov., Cyanobacteria) from benthic tropical and subtropical fresh waters, with the description of four new species.</title>
        <authorList>
            <person name="Moretto J.A."/>
            <person name="Berthold D.E."/>
            <person name="Lefler F.W."/>
            <person name="Huang I.-S."/>
            <person name="Laughinghouse H. IV."/>
        </authorList>
    </citation>
    <scope>NUCLEOTIDE SEQUENCE [LARGE SCALE GENOMIC DNA]</scope>
    <source>
        <strain evidence="4 5">BLCC-F50</strain>
    </source>
</reference>
<keyword evidence="2" id="KW-0812">Transmembrane</keyword>
<dbReference type="InterPro" id="IPR024983">
    <property type="entry name" value="CHAT_dom"/>
</dbReference>
<keyword evidence="5" id="KW-1185">Reference proteome</keyword>
<dbReference type="SMART" id="SM00028">
    <property type="entry name" value="TPR"/>
    <property type="match status" value="5"/>
</dbReference>
<sequence length="914" mass="103154">MPSRHRNFRVRCVLVVLLFLSSLTFCLWLNYFPFTAWQAKWGGVAIAQSSNISQFVQQGIERYKAGEVLDAIASWQTALNAYQNTNNLANQAIVREKLAIAYRQIGQFEQAIDYWKGAIANYRQQGDFKKVGRLLSELAQTYSRLGQNREAIALLCGTSETDEDCLESEGSALQIARKFSDREGEVAALGSLGEAYRLRGKYNKAIETLEYSLKIAQNNNISAYRASVLNSFGNAYFSKAQLNEQRANSAKFRNAENKASEFIKEATSDYKKALDYFNHSLELTRTQNDRWGQMRTLLNLIQLYSRSKNANFPDKTNQAEQAMQAALYQFESLPNSFNKVYAAIDLAELEQIVFYSNSTSFSERCLPQKLNDSQAETLLKKAISIAQNIKDSRSESFALGKLGHLYECRKDYDKALDFTKQARLAADQKLRAKDSLYLWEWQAGRIFKAQGKESEASSAYERAIATLEGEGSIRNNLLITERDLQFSFRDTISSLYREFARLKLERAGALPITSQEYQKELDSALDAIDSLKLAELQNYFGNDCVFAVLDKERVDDLEREDTAVFSSIILEDRTAIVVSLPNPEHKFNPKAKRRLKNFQWINDSKKLTEEIKNFRLNLQKFYDPTDPFLTPAQNLYNSIVRPFTSNLDSAQIKTLVFIQDGLLRSIPMAALHDGQEFLVQKYAIATTPGLRLTSPKPIDFQRLRMLAFGLTKAATVDGEEFKPLANVTDEVDRVTKLFPGSKKLLNEQFTPESLEQELKQAVYPIIHIATHGQFGTIPEDSFLVTGNNEKITITQLESDIRRFSGGSEPVELLALTACQTGIGDDRATLGMAGITVQAGVRSALASLWYVDDAFTQELVAKFYDNLRSRSAAPKGQSPMSKAEALKEAQKALINQNKKIHPAQWAPFILIGNWL</sequence>
<dbReference type="PROSITE" id="PS50005">
    <property type="entry name" value="TPR"/>
    <property type="match status" value="1"/>
</dbReference>
<comment type="caution">
    <text evidence="4">The sequence shown here is derived from an EMBL/GenBank/DDBJ whole genome shotgun (WGS) entry which is preliminary data.</text>
</comment>
<keyword evidence="2" id="KW-1133">Transmembrane helix</keyword>
<dbReference type="Pfam" id="PF12770">
    <property type="entry name" value="CHAT"/>
    <property type="match status" value="1"/>
</dbReference>
<proteinExistence type="predicted"/>
<dbReference type="Proteomes" id="UP001576784">
    <property type="component" value="Unassembled WGS sequence"/>
</dbReference>
<dbReference type="EMBL" id="JBHFNR010000156">
    <property type="protein sequence ID" value="MFB2895404.1"/>
    <property type="molecule type" value="Genomic_DNA"/>
</dbReference>
<evidence type="ECO:0000313" key="4">
    <source>
        <dbReference type="EMBL" id="MFB2895404.1"/>
    </source>
</evidence>
<evidence type="ECO:0000256" key="2">
    <source>
        <dbReference type="SAM" id="Phobius"/>
    </source>
</evidence>
<dbReference type="Pfam" id="PF13176">
    <property type="entry name" value="TPR_7"/>
    <property type="match status" value="1"/>
</dbReference>
<evidence type="ECO:0000313" key="5">
    <source>
        <dbReference type="Proteomes" id="UP001576784"/>
    </source>
</evidence>
<dbReference type="PANTHER" id="PTHR10098:SF112">
    <property type="entry name" value="SLR0380 PROTEIN"/>
    <property type="match status" value="1"/>
</dbReference>
<dbReference type="InterPro" id="IPR019734">
    <property type="entry name" value="TPR_rpt"/>
</dbReference>
<accession>A0ABV4XUL3</accession>
<dbReference type="PANTHER" id="PTHR10098">
    <property type="entry name" value="RAPSYN-RELATED"/>
    <property type="match status" value="1"/>
</dbReference>
<evidence type="ECO:0000259" key="3">
    <source>
        <dbReference type="Pfam" id="PF12770"/>
    </source>
</evidence>
<dbReference type="RefSeq" id="WP_413265041.1">
    <property type="nucleotide sequence ID" value="NZ_JBHFNR010000156.1"/>
</dbReference>
<gene>
    <name evidence="4" type="ORF">ACE1CI_21075</name>
</gene>
<organism evidence="4 5">
    <name type="scientific">Floridaenema flaviceps BLCC-F50</name>
    <dbReference type="NCBI Taxonomy" id="3153642"/>
    <lineage>
        <taxon>Bacteria</taxon>
        <taxon>Bacillati</taxon>
        <taxon>Cyanobacteriota</taxon>
        <taxon>Cyanophyceae</taxon>
        <taxon>Oscillatoriophycideae</taxon>
        <taxon>Aerosakkonematales</taxon>
        <taxon>Aerosakkonemataceae</taxon>
        <taxon>Floridanema</taxon>
        <taxon>Floridanema flaviceps</taxon>
    </lineage>
</organism>
<evidence type="ECO:0000256" key="1">
    <source>
        <dbReference type="PROSITE-ProRule" id="PRU00339"/>
    </source>
</evidence>
<dbReference type="InterPro" id="IPR011990">
    <property type="entry name" value="TPR-like_helical_dom_sf"/>
</dbReference>